<keyword evidence="2" id="KW-1185">Reference proteome</keyword>
<dbReference type="InterPro" id="IPR050772">
    <property type="entry name" value="Hydratase-Decarb/MhpD_sf"/>
</dbReference>
<reference evidence="2" key="2">
    <citation type="submission" date="2023-07" db="EMBL/GenBank/DDBJ databases">
        <title>Ancylobacter moscoviensis sp. nov., facultatively methylotrophic bacteria from activated sludge and the reclassification of Starkeya novella (Starkey 1934) Kelly et al. 2000 as Ancylobacter novellus comb. nov., Starkeya koreensis Im et al. 2006 as Ancylobacter koreensis comb.nov., Angulomicrobium tetraedrale Vasil'eva et al. 1986 as Ancylobacter tetraedralis comb. nov., Angulomicrobium amanitiforme Fritz et al. 2004 as Ancylobacter amanitiformis comb. nov. and Methylorhabdus multivorans Doronina et al. 1996 as Ancylobacter multivorans comb. nov. and emended description of the genus Ancylobacter.</title>
        <authorList>
            <person name="Doronina N."/>
            <person name="Chemodurova A."/>
            <person name="Grouzdev D."/>
            <person name="Koziaeva V."/>
            <person name="Shi W."/>
            <person name="Wu L."/>
            <person name="Kaparullina E."/>
        </authorList>
    </citation>
    <scope>NUCLEOTIDE SEQUENCE [LARGE SCALE GENOMIC DNA]</scope>
    <source>
        <strain evidence="2">Jip08</strain>
    </source>
</reference>
<protein>
    <recommendedName>
        <fullName evidence="3">2-keto-4-pentenoate hydratase</fullName>
    </recommendedName>
</protein>
<comment type="caution">
    <text evidence="1">The sequence shown here is derived from an EMBL/GenBank/DDBJ whole genome shotgun (WGS) entry which is preliminary data.</text>
</comment>
<name>A0ABT0DRX7_9HYPH</name>
<proteinExistence type="predicted"/>
<dbReference type="PANTHER" id="PTHR30143">
    <property type="entry name" value="ACID HYDRATASE"/>
    <property type="match status" value="1"/>
</dbReference>
<dbReference type="InterPro" id="IPR036663">
    <property type="entry name" value="Fumarylacetoacetase_C_sf"/>
</dbReference>
<organism evidence="1 2">
    <name type="scientific">Ancylobacter koreensis</name>
    <dbReference type="NCBI Taxonomy" id="266121"/>
    <lineage>
        <taxon>Bacteria</taxon>
        <taxon>Pseudomonadati</taxon>
        <taxon>Pseudomonadota</taxon>
        <taxon>Alphaproteobacteria</taxon>
        <taxon>Hyphomicrobiales</taxon>
        <taxon>Xanthobacteraceae</taxon>
        <taxon>Ancylobacter</taxon>
    </lineage>
</organism>
<evidence type="ECO:0008006" key="3">
    <source>
        <dbReference type="Google" id="ProtNLM"/>
    </source>
</evidence>
<evidence type="ECO:0000313" key="1">
    <source>
        <dbReference type="EMBL" id="MCK0209949.1"/>
    </source>
</evidence>
<dbReference type="Gene3D" id="3.90.850.10">
    <property type="entry name" value="Fumarylacetoacetase-like, C-terminal domain"/>
    <property type="match status" value="1"/>
</dbReference>
<dbReference type="EMBL" id="JALKCG010000010">
    <property type="protein sequence ID" value="MCK0209949.1"/>
    <property type="molecule type" value="Genomic_DNA"/>
</dbReference>
<evidence type="ECO:0000313" key="2">
    <source>
        <dbReference type="Proteomes" id="UP001202867"/>
    </source>
</evidence>
<dbReference type="SUPFAM" id="SSF56529">
    <property type="entry name" value="FAH"/>
    <property type="match status" value="1"/>
</dbReference>
<dbReference type="Proteomes" id="UP001202867">
    <property type="component" value="Unassembled WGS sequence"/>
</dbReference>
<dbReference type="RefSeq" id="WP_247202457.1">
    <property type="nucleotide sequence ID" value="NZ_JALKCG010000010.1"/>
</dbReference>
<dbReference type="PANTHER" id="PTHR30143:SF0">
    <property type="entry name" value="2-KETO-4-PENTENOATE HYDRATASE"/>
    <property type="match status" value="1"/>
</dbReference>
<gene>
    <name evidence="1" type="ORF">MWN33_18105</name>
</gene>
<accession>A0ABT0DRX7</accession>
<reference evidence="1 2" key="1">
    <citation type="submission" date="2022-04" db="EMBL/GenBank/DDBJ databases">
        <authorList>
            <person name="Grouzdev D.S."/>
            <person name="Pantiukh K.S."/>
            <person name="Krutkina M.S."/>
        </authorList>
    </citation>
    <scope>NUCLEOTIDE SEQUENCE [LARGE SCALE GENOMIC DNA]</scope>
    <source>
        <strain evidence="1 2">Jip08</strain>
    </source>
</reference>
<sequence length="259" mass="27633">MSRDGDEIDAFLRSREARPHWGAIPPERRPHDLAEGYRLQHRIHAALAARGTTHAGYKIGCTSAAGQRGFGLDEPIYAGMFETTRATSLREALAVPLLAPMIECEIAFVMRATLDDGADLSDAALTDAIASAHLACEVVDARYGVPPAEIGAPTLLTDDFLHVRFMLGPPVPGWRALPLEALAGAIEIDGTLHPGNTAEVLSPFAALRWLVTKLASNGQRLEAGMTVLTGSLVPPTPIKLPARHVAIWAEGFGRLDLAG</sequence>